<dbReference type="Proteomes" id="UP001295444">
    <property type="component" value="Chromosome 06"/>
</dbReference>
<gene>
    <name evidence="1" type="ORF">PECUL_23A030578</name>
</gene>
<evidence type="ECO:0000313" key="2">
    <source>
        <dbReference type="Proteomes" id="UP001295444"/>
    </source>
</evidence>
<reference evidence="1" key="1">
    <citation type="submission" date="2022-03" db="EMBL/GenBank/DDBJ databases">
        <authorList>
            <person name="Alioto T."/>
            <person name="Alioto T."/>
            <person name="Gomez Garrido J."/>
        </authorList>
    </citation>
    <scope>NUCLEOTIDE SEQUENCE</scope>
</reference>
<organism evidence="1 2">
    <name type="scientific">Pelobates cultripes</name>
    <name type="common">Western spadefoot toad</name>
    <dbReference type="NCBI Taxonomy" id="61616"/>
    <lineage>
        <taxon>Eukaryota</taxon>
        <taxon>Metazoa</taxon>
        <taxon>Chordata</taxon>
        <taxon>Craniata</taxon>
        <taxon>Vertebrata</taxon>
        <taxon>Euteleostomi</taxon>
        <taxon>Amphibia</taxon>
        <taxon>Batrachia</taxon>
        <taxon>Anura</taxon>
        <taxon>Pelobatoidea</taxon>
        <taxon>Pelobatidae</taxon>
        <taxon>Pelobates</taxon>
    </lineage>
</organism>
<accession>A0AAD1SHC8</accession>
<dbReference type="EMBL" id="OW240917">
    <property type="protein sequence ID" value="CAH2300623.1"/>
    <property type="molecule type" value="Genomic_DNA"/>
</dbReference>
<keyword evidence="2" id="KW-1185">Reference proteome</keyword>
<dbReference type="AlphaFoldDB" id="A0AAD1SHC8"/>
<proteinExistence type="predicted"/>
<evidence type="ECO:0000313" key="1">
    <source>
        <dbReference type="EMBL" id="CAH2300623.1"/>
    </source>
</evidence>
<feature type="non-terminal residue" evidence="1">
    <location>
        <position position="53"/>
    </location>
</feature>
<sequence length="53" mass="6053">MTGRYMTCHTVGDIKVDQRNRAQARPEAMQRAGKFQHLTQSPPCDAHYYAADE</sequence>
<protein>
    <submittedName>
        <fullName evidence="1">Uncharacterized protein</fullName>
    </submittedName>
</protein>
<name>A0AAD1SHC8_PELCU</name>